<dbReference type="AlphaFoldDB" id="A0A8X6RLL7"/>
<name>A0A8X6RLL7_TRICX</name>
<keyword evidence="2" id="KW-1185">Reference proteome</keyword>
<protein>
    <submittedName>
        <fullName evidence="1">Uncharacterized protein</fullName>
    </submittedName>
</protein>
<reference evidence="1" key="1">
    <citation type="submission" date="2020-08" db="EMBL/GenBank/DDBJ databases">
        <title>Multicomponent nature underlies the extraordinary mechanical properties of spider dragline silk.</title>
        <authorList>
            <person name="Kono N."/>
            <person name="Nakamura H."/>
            <person name="Mori M."/>
            <person name="Yoshida Y."/>
            <person name="Ohtoshi R."/>
            <person name="Malay A.D."/>
            <person name="Moran D.A.P."/>
            <person name="Tomita M."/>
            <person name="Numata K."/>
            <person name="Arakawa K."/>
        </authorList>
    </citation>
    <scope>NUCLEOTIDE SEQUENCE</scope>
</reference>
<evidence type="ECO:0000313" key="2">
    <source>
        <dbReference type="Proteomes" id="UP000887159"/>
    </source>
</evidence>
<gene>
    <name evidence="1" type="ORF">TNCV_3065491</name>
</gene>
<accession>A0A8X6RLL7</accession>
<dbReference type="Proteomes" id="UP000887159">
    <property type="component" value="Unassembled WGS sequence"/>
</dbReference>
<organism evidence="1 2">
    <name type="scientific">Trichonephila clavipes</name>
    <name type="common">Golden silk orbweaver</name>
    <name type="synonym">Nephila clavipes</name>
    <dbReference type="NCBI Taxonomy" id="2585209"/>
    <lineage>
        <taxon>Eukaryota</taxon>
        <taxon>Metazoa</taxon>
        <taxon>Ecdysozoa</taxon>
        <taxon>Arthropoda</taxon>
        <taxon>Chelicerata</taxon>
        <taxon>Arachnida</taxon>
        <taxon>Araneae</taxon>
        <taxon>Araneomorphae</taxon>
        <taxon>Entelegynae</taxon>
        <taxon>Araneoidea</taxon>
        <taxon>Nephilidae</taxon>
        <taxon>Trichonephila</taxon>
    </lineage>
</organism>
<evidence type="ECO:0000313" key="1">
    <source>
        <dbReference type="EMBL" id="GFX97661.1"/>
    </source>
</evidence>
<proteinExistence type="predicted"/>
<sequence length="141" mass="15647">MGVSKSVISQLKKVAEGENALRNHTDCQGRYTTPLKDLYVALVAKRNRNFTPDRTAANLATAASTHVSARAISQSFSKVLFCMHGSMFVTSHFSHSIIERDYASLRNMLVGITKIGLEKGYSTFFFAGHPTYVSYFTRDEG</sequence>
<comment type="caution">
    <text evidence="1">The sequence shown here is derived from an EMBL/GenBank/DDBJ whole genome shotgun (WGS) entry which is preliminary data.</text>
</comment>
<dbReference type="EMBL" id="BMAU01021199">
    <property type="protein sequence ID" value="GFX97661.1"/>
    <property type="molecule type" value="Genomic_DNA"/>
</dbReference>